<name>A0A0C3E226_OIDMZ</name>
<keyword evidence="6" id="KW-1185">Reference proteome</keyword>
<organism evidence="5 6">
    <name type="scientific">Oidiodendron maius (strain Zn)</name>
    <dbReference type="NCBI Taxonomy" id="913774"/>
    <lineage>
        <taxon>Eukaryota</taxon>
        <taxon>Fungi</taxon>
        <taxon>Dikarya</taxon>
        <taxon>Ascomycota</taxon>
        <taxon>Pezizomycotina</taxon>
        <taxon>Leotiomycetes</taxon>
        <taxon>Leotiomycetes incertae sedis</taxon>
        <taxon>Myxotrichaceae</taxon>
        <taxon>Oidiodendron</taxon>
    </lineage>
</organism>
<dbReference type="SMART" id="SM00066">
    <property type="entry name" value="GAL4"/>
    <property type="match status" value="1"/>
</dbReference>
<dbReference type="Gene3D" id="4.10.240.10">
    <property type="entry name" value="Zn(2)-C6 fungal-type DNA-binding domain"/>
    <property type="match status" value="1"/>
</dbReference>
<keyword evidence="2" id="KW-0539">Nucleus</keyword>
<feature type="region of interest" description="Disordered" evidence="3">
    <location>
        <begin position="123"/>
        <end position="149"/>
    </location>
</feature>
<evidence type="ECO:0000256" key="3">
    <source>
        <dbReference type="SAM" id="MobiDB-lite"/>
    </source>
</evidence>
<dbReference type="GO" id="GO:0045944">
    <property type="term" value="P:positive regulation of transcription by RNA polymerase II"/>
    <property type="evidence" value="ECO:0007669"/>
    <property type="project" value="TreeGrafter"/>
</dbReference>
<evidence type="ECO:0000256" key="2">
    <source>
        <dbReference type="ARBA" id="ARBA00023242"/>
    </source>
</evidence>
<evidence type="ECO:0000313" key="5">
    <source>
        <dbReference type="EMBL" id="KIN08368.1"/>
    </source>
</evidence>
<accession>A0A0C3E226</accession>
<protein>
    <recommendedName>
        <fullName evidence="4">Zn(2)-C6 fungal-type domain-containing protein</fullName>
    </recommendedName>
</protein>
<dbReference type="CDD" id="cd00067">
    <property type="entry name" value="GAL4"/>
    <property type="match status" value="1"/>
</dbReference>
<feature type="domain" description="Zn(2)-C6 fungal-type" evidence="4">
    <location>
        <begin position="7"/>
        <end position="35"/>
    </location>
</feature>
<dbReference type="GO" id="GO:0005634">
    <property type="term" value="C:nucleus"/>
    <property type="evidence" value="ECO:0007669"/>
    <property type="project" value="UniProtKB-SubCell"/>
</dbReference>
<dbReference type="Proteomes" id="UP000054321">
    <property type="component" value="Unassembled WGS sequence"/>
</dbReference>
<reference evidence="6" key="2">
    <citation type="submission" date="2015-01" db="EMBL/GenBank/DDBJ databases">
        <title>Evolutionary Origins and Diversification of the Mycorrhizal Mutualists.</title>
        <authorList>
            <consortium name="DOE Joint Genome Institute"/>
            <consortium name="Mycorrhizal Genomics Consortium"/>
            <person name="Kohler A."/>
            <person name="Kuo A."/>
            <person name="Nagy L.G."/>
            <person name="Floudas D."/>
            <person name="Copeland A."/>
            <person name="Barry K.W."/>
            <person name="Cichocki N."/>
            <person name="Veneault-Fourrey C."/>
            <person name="LaButti K."/>
            <person name="Lindquist E.A."/>
            <person name="Lipzen A."/>
            <person name="Lundell T."/>
            <person name="Morin E."/>
            <person name="Murat C."/>
            <person name="Riley R."/>
            <person name="Ohm R."/>
            <person name="Sun H."/>
            <person name="Tunlid A."/>
            <person name="Henrissat B."/>
            <person name="Grigoriev I.V."/>
            <person name="Hibbett D.S."/>
            <person name="Martin F."/>
        </authorList>
    </citation>
    <scope>NUCLEOTIDE SEQUENCE [LARGE SCALE GENOMIC DNA]</scope>
    <source>
        <strain evidence="6">Zn</strain>
    </source>
</reference>
<dbReference type="AlphaFoldDB" id="A0A0C3E226"/>
<evidence type="ECO:0000259" key="4">
    <source>
        <dbReference type="PROSITE" id="PS50048"/>
    </source>
</evidence>
<dbReference type="InterPro" id="IPR036864">
    <property type="entry name" value="Zn2-C6_fun-type_DNA-bd_sf"/>
</dbReference>
<dbReference type="PANTHER" id="PTHR37534:SF26">
    <property type="entry name" value="TRANSCRIPTION FACTOR, PUTATIVE-RELATED"/>
    <property type="match status" value="1"/>
</dbReference>
<dbReference type="GO" id="GO:0000976">
    <property type="term" value="F:transcription cis-regulatory region binding"/>
    <property type="evidence" value="ECO:0007669"/>
    <property type="project" value="TreeGrafter"/>
</dbReference>
<reference evidence="5 6" key="1">
    <citation type="submission" date="2014-04" db="EMBL/GenBank/DDBJ databases">
        <authorList>
            <consortium name="DOE Joint Genome Institute"/>
            <person name="Kuo A."/>
            <person name="Martino E."/>
            <person name="Perotto S."/>
            <person name="Kohler A."/>
            <person name="Nagy L.G."/>
            <person name="Floudas D."/>
            <person name="Copeland A."/>
            <person name="Barry K.W."/>
            <person name="Cichocki N."/>
            <person name="Veneault-Fourrey C."/>
            <person name="LaButti K."/>
            <person name="Lindquist E.A."/>
            <person name="Lipzen A."/>
            <person name="Lundell T."/>
            <person name="Morin E."/>
            <person name="Murat C."/>
            <person name="Sun H."/>
            <person name="Tunlid A."/>
            <person name="Henrissat B."/>
            <person name="Grigoriev I.V."/>
            <person name="Hibbett D.S."/>
            <person name="Martin F."/>
            <person name="Nordberg H.P."/>
            <person name="Cantor M.N."/>
            <person name="Hua S.X."/>
        </authorList>
    </citation>
    <scope>NUCLEOTIDE SEQUENCE [LARGE SCALE GENOMIC DNA]</scope>
    <source>
        <strain evidence="5 6">Zn</strain>
    </source>
</reference>
<dbReference type="PROSITE" id="PS50048">
    <property type="entry name" value="ZN2_CY6_FUNGAL_2"/>
    <property type="match status" value="1"/>
</dbReference>
<gene>
    <name evidence="5" type="ORF">OIDMADRAFT_175181</name>
</gene>
<dbReference type="SUPFAM" id="SSF57701">
    <property type="entry name" value="Zn2/Cys6 DNA-binding domain"/>
    <property type="match status" value="1"/>
</dbReference>
<proteinExistence type="predicted"/>
<dbReference type="GO" id="GO:0000981">
    <property type="term" value="F:DNA-binding transcription factor activity, RNA polymerase II-specific"/>
    <property type="evidence" value="ECO:0007669"/>
    <property type="project" value="InterPro"/>
</dbReference>
<dbReference type="InterPro" id="IPR001138">
    <property type="entry name" value="Zn2Cys6_DnaBD"/>
</dbReference>
<dbReference type="OrthoDB" id="5213892at2759"/>
<dbReference type="PROSITE" id="PS00463">
    <property type="entry name" value="ZN2_CY6_FUNGAL_1"/>
    <property type="match status" value="1"/>
</dbReference>
<dbReference type="PANTHER" id="PTHR37534">
    <property type="entry name" value="TRANSCRIPTIONAL ACTIVATOR PROTEIN UGA3"/>
    <property type="match status" value="1"/>
</dbReference>
<dbReference type="STRING" id="913774.A0A0C3E226"/>
<dbReference type="GO" id="GO:0008270">
    <property type="term" value="F:zinc ion binding"/>
    <property type="evidence" value="ECO:0007669"/>
    <property type="project" value="InterPro"/>
</dbReference>
<dbReference type="EMBL" id="KN832870">
    <property type="protein sequence ID" value="KIN08368.1"/>
    <property type="molecule type" value="Genomic_DNA"/>
</dbReference>
<evidence type="ECO:0000313" key="6">
    <source>
        <dbReference type="Proteomes" id="UP000054321"/>
    </source>
</evidence>
<dbReference type="HOGENOM" id="CLU_019313_1_0_1"/>
<dbReference type="InterPro" id="IPR021858">
    <property type="entry name" value="Fun_TF"/>
</dbReference>
<sequence length="572" mass="64546">MPRKTDGCWTCRARKKRCDAQRPACAACTTRSITCYGYNGKPSWMDNGKIEKEVMQLLHQQIKRSYSLRRTRASRWDLLLDNSTRSNGSCRPVAATSPLELIFNGSLSSLNREAQTIVLESHSPVDPYHSHPTPEGALSLTPSDEVNSRCSHDERDLDLLMYYFDHIHPRQFPFHRSTPSDIGRGWLLNLHLRTKPLCTATACLSACDQAQFALGPLTNVPQPYEELEQQHVESLADLRDHLDLLSKKSGVSHIAATVEALACIIQLICFELWIPRKGMDGDWGMHLEAAGALLSTLDDISDYEIPWWEVNSDVSERPELSSLSSGEKAAYKIFLTTYTWYFIIASATVGLSPKSARSILRTRALFHPHQTKLRDMMGCEDWVMITILDIAVLEDWKKEMKCCGTLSLRELARRADAIEAKLNGGLDILLTSKSSCDSETGRVKCMVTEIFIYAAITYLHIVVSGFYPELPELHYSVVRTLEAMEAMKDPSYIRYVTWPFGIAGSMALDSEKDRFRALVPKQKVGEHPLVMCLWTMNFVETCWAMRMAQPKGKEACDLISAMNHTGTRLLLL</sequence>
<dbReference type="Pfam" id="PF11951">
    <property type="entry name" value="Fungal_trans_2"/>
    <property type="match status" value="1"/>
</dbReference>
<comment type="subcellular location">
    <subcellularLocation>
        <location evidence="1">Nucleus</location>
    </subcellularLocation>
</comment>
<dbReference type="InParanoid" id="A0A0C3E226"/>
<dbReference type="Pfam" id="PF00172">
    <property type="entry name" value="Zn_clus"/>
    <property type="match status" value="1"/>
</dbReference>
<evidence type="ECO:0000256" key="1">
    <source>
        <dbReference type="ARBA" id="ARBA00004123"/>
    </source>
</evidence>